<evidence type="ECO:0000313" key="1">
    <source>
        <dbReference type="EMBL" id="QJA67056.1"/>
    </source>
</evidence>
<reference evidence="1" key="1">
    <citation type="submission" date="2020-03" db="EMBL/GenBank/DDBJ databases">
        <title>The deep terrestrial virosphere.</title>
        <authorList>
            <person name="Holmfeldt K."/>
            <person name="Nilsson E."/>
            <person name="Simone D."/>
            <person name="Lopez-Fernandez M."/>
            <person name="Wu X."/>
            <person name="de Brujin I."/>
            <person name="Lundin D."/>
            <person name="Andersson A."/>
            <person name="Bertilsson S."/>
            <person name="Dopson M."/>
        </authorList>
    </citation>
    <scope>NUCLEOTIDE SEQUENCE</scope>
    <source>
        <strain evidence="1">MM415B00308</strain>
    </source>
</reference>
<organism evidence="1">
    <name type="scientific">viral metagenome</name>
    <dbReference type="NCBI Taxonomy" id="1070528"/>
    <lineage>
        <taxon>unclassified sequences</taxon>
        <taxon>metagenomes</taxon>
        <taxon>organismal metagenomes</taxon>
    </lineage>
</organism>
<name>A0A6M3JB67_9ZZZZ</name>
<gene>
    <name evidence="1" type="ORF">MM415B00308_0034</name>
</gene>
<accession>A0A6M3JB67</accession>
<protein>
    <submittedName>
        <fullName evidence="1">Uncharacterized protein</fullName>
    </submittedName>
</protein>
<dbReference type="EMBL" id="MT141565">
    <property type="protein sequence ID" value="QJA67056.1"/>
    <property type="molecule type" value="Genomic_DNA"/>
</dbReference>
<sequence length="114" mass="12240">MRAQITHRMEKVGPETVAILDDVTSGTFTFRKSGWLRAIEWESSNYASAATFTIAIADADGFTLYTSGALAHDSSGYIADVNRIIVDEEHTVTVTTGDPGVGGASINVTLLMER</sequence>
<dbReference type="AlphaFoldDB" id="A0A6M3JB67"/>
<proteinExistence type="predicted"/>